<keyword evidence="4 7" id="KW-0547">Nucleotide-binding</keyword>
<dbReference type="Pfam" id="PF00069">
    <property type="entry name" value="Pkinase"/>
    <property type="match status" value="1"/>
</dbReference>
<keyword evidence="5 9" id="KW-0418">Kinase</keyword>
<dbReference type="PROSITE" id="PS50011">
    <property type="entry name" value="PROTEIN_KINASE_DOM"/>
    <property type="match status" value="1"/>
</dbReference>
<reference evidence="9 10" key="1">
    <citation type="submission" date="2020-10" db="EMBL/GenBank/DDBJ databases">
        <title>Sequencing the genomes of 1000 actinobacteria strains.</title>
        <authorList>
            <person name="Klenk H.-P."/>
        </authorList>
    </citation>
    <scope>NUCLEOTIDE SEQUENCE [LARGE SCALE GENOMIC DNA]</scope>
    <source>
        <strain evidence="9 10">DSM 15474</strain>
    </source>
</reference>
<dbReference type="PANTHER" id="PTHR43671">
    <property type="entry name" value="SERINE/THREONINE-PROTEIN KINASE NEK"/>
    <property type="match status" value="1"/>
</dbReference>
<dbReference type="InterPro" id="IPR050660">
    <property type="entry name" value="NEK_Ser/Thr_kinase"/>
</dbReference>
<evidence type="ECO:0000256" key="4">
    <source>
        <dbReference type="ARBA" id="ARBA00022741"/>
    </source>
</evidence>
<dbReference type="GO" id="GO:0004674">
    <property type="term" value="F:protein serine/threonine kinase activity"/>
    <property type="evidence" value="ECO:0007669"/>
    <property type="project" value="UniProtKB-EC"/>
</dbReference>
<feature type="domain" description="Protein kinase" evidence="8">
    <location>
        <begin position="6"/>
        <end position="260"/>
    </location>
</feature>
<evidence type="ECO:0000259" key="8">
    <source>
        <dbReference type="PROSITE" id="PS50011"/>
    </source>
</evidence>
<evidence type="ECO:0000313" key="9">
    <source>
        <dbReference type="EMBL" id="MBE1514315.1"/>
    </source>
</evidence>
<evidence type="ECO:0000256" key="7">
    <source>
        <dbReference type="PROSITE-ProRule" id="PRU10141"/>
    </source>
</evidence>
<dbReference type="SMART" id="SM00220">
    <property type="entry name" value="S_TKc"/>
    <property type="match status" value="1"/>
</dbReference>
<dbReference type="InterPro" id="IPR011009">
    <property type="entry name" value="Kinase-like_dom_sf"/>
</dbReference>
<feature type="binding site" evidence="7">
    <location>
        <position position="36"/>
    </location>
    <ligand>
        <name>ATP</name>
        <dbReference type="ChEBI" id="CHEBI:30616"/>
    </ligand>
</feature>
<dbReference type="InterPro" id="IPR017441">
    <property type="entry name" value="Protein_kinase_ATP_BS"/>
</dbReference>
<dbReference type="RefSeq" id="WP_225939853.1">
    <property type="nucleotide sequence ID" value="NZ_JADBEE010000001.1"/>
</dbReference>
<organism evidence="9 10">
    <name type="scientific">Nesterenkonia halotolerans</name>
    <dbReference type="NCBI Taxonomy" id="225325"/>
    <lineage>
        <taxon>Bacteria</taxon>
        <taxon>Bacillati</taxon>
        <taxon>Actinomycetota</taxon>
        <taxon>Actinomycetes</taxon>
        <taxon>Micrococcales</taxon>
        <taxon>Micrococcaceae</taxon>
        <taxon>Nesterenkonia</taxon>
    </lineage>
</organism>
<keyword evidence="3 9" id="KW-0808">Transferase</keyword>
<evidence type="ECO:0000256" key="6">
    <source>
        <dbReference type="ARBA" id="ARBA00022840"/>
    </source>
</evidence>
<keyword evidence="10" id="KW-1185">Reference proteome</keyword>
<dbReference type="InterPro" id="IPR008271">
    <property type="entry name" value="Ser/Thr_kinase_AS"/>
</dbReference>
<evidence type="ECO:0000256" key="3">
    <source>
        <dbReference type="ARBA" id="ARBA00022679"/>
    </source>
</evidence>
<proteinExistence type="inferred from homology"/>
<comment type="similarity">
    <text evidence="1">Belongs to the protein kinase superfamily. NEK Ser/Thr protein kinase family. NIMA subfamily.</text>
</comment>
<dbReference type="PROSITE" id="PS00107">
    <property type="entry name" value="PROTEIN_KINASE_ATP"/>
    <property type="match status" value="1"/>
</dbReference>
<dbReference type="EC" id="2.7.11.1" evidence="2"/>
<evidence type="ECO:0000256" key="2">
    <source>
        <dbReference type="ARBA" id="ARBA00012513"/>
    </source>
</evidence>
<evidence type="ECO:0000256" key="1">
    <source>
        <dbReference type="ARBA" id="ARBA00010886"/>
    </source>
</evidence>
<dbReference type="Gene3D" id="1.10.510.10">
    <property type="entry name" value="Transferase(Phosphotransferase) domain 1"/>
    <property type="match status" value="1"/>
</dbReference>
<protein>
    <recommendedName>
        <fullName evidence="2">non-specific serine/threonine protein kinase</fullName>
        <ecNumber evidence="2">2.7.11.1</ecNumber>
    </recommendedName>
</protein>
<dbReference type="SUPFAM" id="SSF56112">
    <property type="entry name" value="Protein kinase-like (PK-like)"/>
    <property type="match status" value="1"/>
</dbReference>
<evidence type="ECO:0000256" key="5">
    <source>
        <dbReference type="ARBA" id="ARBA00022777"/>
    </source>
</evidence>
<dbReference type="InterPro" id="IPR000719">
    <property type="entry name" value="Prot_kinase_dom"/>
</dbReference>
<keyword evidence="6 7" id="KW-0067">ATP-binding</keyword>
<sequence>MIADRYEKVRDLGGGAFGEVYEVIDHHLGGTTAALKLLKSHPLGIWEEAQVLRRVAGEHLLPVQNADLAAGVPFIVTDLATHGSIAEQITPHVGMPIDRAIRWGRQMCQGIARLHDFGLLHCDLKPENIFLNGSGDALVGDLGLAQLEDPNGVVLAAGSPLTMAPEVCAGMAGLTPPRCYSALSEVFSLGACVYWMLAGAPPRPLMSYPDLAKTQVPDIWEAAPHLPRGLRDVVNRSLSADVMERQWSPSHLDAALSAFRRPERSWTRVQPHPEHRDCFVGTKSGAQTVSVCVAANPSRSGFLIDVRYEKSQRALREHCGSSSEAGLGRQLRNIFRSC</sequence>
<dbReference type="PANTHER" id="PTHR43671:SF13">
    <property type="entry name" value="SERINE_THREONINE-PROTEIN KINASE NEK2"/>
    <property type="match status" value="1"/>
</dbReference>
<name>A0ABR9J5Y3_9MICC</name>
<dbReference type="EMBL" id="JADBEE010000001">
    <property type="protein sequence ID" value="MBE1514315.1"/>
    <property type="molecule type" value="Genomic_DNA"/>
</dbReference>
<dbReference type="PROSITE" id="PS00108">
    <property type="entry name" value="PROTEIN_KINASE_ST"/>
    <property type="match status" value="1"/>
</dbReference>
<dbReference type="Proteomes" id="UP000636579">
    <property type="component" value="Unassembled WGS sequence"/>
</dbReference>
<accession>A0ABR9J5Y3</accession>
<comment type="caution">
    <text evidence="9">The sequence shown here is derived from an EMBL/GenBank/DDBJ whole genome shotgun (WGS) entry which is preliminary data.</text>
</comment>
<evidence type="ECO:0000313" key="10">
    <source>
        <dbReference type="Proteomes" id="UP000636579"/>
    </source>
</evidence>
<dbReference type="CDD" id="cd14014">
    <property type="entry name" value="STKc_PknB_like"/>
    <property type="match status" value="1"/>
</dbReference>
<gene>
    <name evidence="9" type="ORF">H4W26_001070</name>
</gene>